<organism evidence="3 4">
    <name type="scientific">Aedes aegypti</name>
    <name type="common">Yellowfever mosquito</name>
    <name type="synonym">Culex aegypti</name>
    <dbReference type="NCBI Taxonomy" id="7159"/>
    <lineage>
        <taxon>Eukaryota</taxon>
        <taxon>Metazoa</taxon>
        <taxon>Ecdysozoa</taxon>
        <taxon>Arthropoda</taxon>
        <taxon>Hexapoda</taxon>
        <taxon>Insecta</taxon>
        <taxon>Pterygota</taxon>
        <taxon>Neoptera</taxon>
        <taxon>Endopterygota</taxon>
        <taxon>Diptera</taxon>
        <taxon>Nematocera</taxon>
        <taxon>Culicoidea</taxon>
        <taxon>Culicidae</taxon>
        <taxon>Culicinae</taxon>
        <taxon>Aedini</taxon>
        <taxon>Aedes</taxon>
        <taxon>Stegomyia</taxon>
    </lineage>
</organism>
<name>A0A1S4EVH7_AEDAE</name>
<feature type="compositionally biased region" description="Low complexity" evidence="1">
    <location>
        <begin position="72"/>
        <end position="83"/>
    </location>
</feature>
<dbReference type="InParanoid" id="A0A1S4EVH7"/>
<keyword evidence="4" id="KW-1185">Reference proteome</keyword>
<dbReference type="OrthoDB" id="7776691at2759"/>
<dbReference type="AlphaFoldDB" id="A0A1S4EVH7"/>
<feature type="compositionally biased region" description="Basic and acidic residues" evidence="1">
    <location>
        <begin position="277"/>
        <end position="291"/>
    </location>
</feature>
<dbReference type="Proteomes" id="UP000008820">
    <property type="component" value="Chromosome 2"/>
</dbReference>
<sequence length="291" mass="32161">MNLFPGVVPILVTVMILGIDAVKPSSNVDFTDVEDPADDSGFVNVYRNYPKIQVTVDTSKLKRVSQAESEDSSSGSSGSSGSESVERPTIGVKTDITIEISEESVNETNTVDGKIDTGKRVGSNGKKNGKSDDDDNASVPVFKGMAGVPTKGKTPKPTSSNDVNGKRPGVTLSSRPTTFVHNSDDRRPSGPHDGWNRYQPLTGVWTTERPYIRRIEYDYYGNPIYVKSYVPYHQTQQGHQQDSSGNWKPCYCSPNYPQPWDRAPSNPVLPTPTHRRKVDDKVDIPYKQHRD</sequence>
<evidence type="ECO:0000256" key="2">
    <source>
        <dbReference type="SAM" id="SignalP"/>
    </source>
</evidence>
<evidence type="ECO:0000313" key="4">
    <source>
        <dbReference type="Proteomes" id="UP000008820"/>
    </source>
</evidence>
<feature type="region of interest" description="Disordered" evidence="1">
    <location>
        <begin position="59"/>
        <end position="196"/>
    </location>
</feature>
<reference evidence="3 4" key="1">
    <citation type="submission" date="2017-06" db="EMBL/GenBank/DDBJ databases">
        <title>Aedes aegypti genome working group (AGWG) sequencing and assembly.</title>
        <authorList>
            <consortium name="Aedes aegypti Genome Working Group (AGWG)"/>
            <person name="Matthews B.J."/>
        </authorList>
    </citation>
    <scope>NUCLEOTIDE SEQUENCE [LARGE SCALE GENOMIC DNA]</scope>
    <source>
        <strain evidence="3 4">LVP_AGWG</strain>
    </source>
</reference>
<accession>A0A1S4EVH7</accession>
<keyword evidence="2" id="KW-0732">Signal</keyword>
<evidence type="ECO:0000313" key="3">
    <source>
        <dbReference type="EnsemblMetazoa" id="AAEL000312-PA"/>
    </source>
</evidence>
<proteinExistence type="predicted"/>
<evidence type="ECO:0000256" key="1">
    <source>
        <dbReference type="SAM" id="MobiDB-lite"/>
    </source>
</evidence>
<reference evidence="3" key="2">
    <citation type="submission" date="2020-05" db="UniProtKB">
        <authorList>
            <consortium name="EnsemblMetazoa"/>
        </authorList>
    </citation>
    <scope>IDENTIFICATION</scope>
    <source>
        <strain evidence="3">LVP_AGWG</strain>
    </source>
</reference>
<feature type="compositionally biased region" description="Polar residues" evidence="1">
    <location>
        <begin position="171"/>
        <end position="181"/>
    </location>
</feature>
<protein>
    <submittedName>
        <fullName evidence="3">Uncharacterized protein</fullName>
    </submittedName>
</protein>
<dbReference type="EnsemblMetazoa" id="AAEL000312-RA">
    <property type="protein sequence ID" value="AAEL000312-PA"/>
    <property type="gene ID" value="AAEL000312"/>
</dbReference>
<feature type="signal peptide" evidence="2">
    <location>
        <begin position="1"/>
        <end position="21"/>
    </location>
</feature>
<gene>
    <name evidence="3" type="primary">5575170</name>
</gene>
<feature type="region of interest" description="Disordered" evidence="1">
    <location>
        <begin position="259"/>
        <end position="291"/>
    </location>
</feature>
<dbReference type="VEuPathDB" id="VectorBase:AAEL000312"/>
<feature type="chain" id="PRO_5043601772" evidence="2">
    <location>
        <begin position="22"/>
        <end position="291"/>
    </location>
</feature>